<dbReference type="AlphaFoldDB" id="X0GMG1"/>
<reference evidence="2" key="1">
    <citation type="submission" date="2011-11" db="EMBL/GenBank/DDBJ databases">
        <title>The Genome Sequence of Fusarium oxysporum PHW808.</title>
        <authorList>
            <consortium name="The Broad Institute Genome Sequencing Platform"/>
            <person name="Ma L.-J."/>
            <person name="Gale L.R."/>
            <person name="Schwartz D.C."/>
            <person name="Zhou S."/>
            <person name="Corby-Kistler H."/>
            <person name="Young S.K."/>
            <person name="Zeng Q."/>
            <person name="Gargeya S."/>
            <person name="Fitzgerald M."/>
            <person name="Haas B."/>
            <person name="Abouelleil A."/>
            <person name="Alvarado L."/>
            <person name="Arachchi H.M."/>
            <person name="Berlin A."/>
            <person name="Brown A."/>
            <person name="Chapman S.B."/>
            <person name="Chen Z."/>
            <person name="Dunbar C."/>
            <person name="Freedman E."/>
            <person name="Gearin G."/>
            <person name="Goldberg J."/>
            <person name="Griggs A."/>
            <person name="Gujja S."/>
            <person name="Heiman D."/>
            <person name="Howarth C."/>
            <person name="Larson L."/>
            <person name="Lui A."/>
            <person name="MacDonald P.J.P."/>
            <person name="Montmayeur A."/>
            <person name="Murphy C."/>
            <person name="Neiman D."/>
            <person name="Pearson M."/>
            <person name="Priest M."/>
            <person name="Roberts A."/>
            <person name="Saif S."/>
            <person name="Shea T."/>
            <person name="Shenoy N."/>
            <person name="Sisk P."/>
            <person name="Stolte C."/>
            <person name="Sykes S."/>
            <person name="Wortman J."/>
            <person name="Nusbaum C."/>
            <person name="Birren B."/>
        </authorList>
    </citation>
    <scope>NUCLEOTIDE SEQUENCE [LARGE SCALE GENOMIC DNA]</scope>
    <source>
        <strain evidence="2">54008</strain>
    </source>
</reference>
<protein>
    <submittedName>
        <fullName evidence="2">Uncharacterized protein</fullName>
    </submittedName>
</protein>
<name>X0GMG1_FUSOX</name>
<dbReference type="EMBL" id="KK034077">
    <property type="protein sequence ID" value="EXL64478.1"/>
    <property type="molecule type" value="Genomic_DNA"/>
</dbReference>
<dbReference type="Proteomes" id="UP000030676">
    <property type="component" value="Unassembled WGS sequence"/>
</dbReference>
<reference evidence="2" key="2">
    <citation type="submission" date="2014-03" db="EMBL/GenBank/DDBJ databases">
        <title>The Genome Annotation of Fusarium oxysporum PHW808.</title>
        <authorList>
            <consortium name="The Broad Institute Genomics Platform"/>
            <person name="Ma L.-J."/>
            <person name="Corby-Kistler H."/>
            <person name="Broz K."/>
            <person name="Gale L.R."/>
            <person name="Jonkers W."/>
            <person name="O'Donnell K."/>
            <person name="Ploetz R."/>
            <person name="Steinberg C."/>
            <person name="Schwartz D.C."/>
            <person name="VanEtten H."/>
            <person name="Zhou S."/>
            <person name="Young S.K."/>
            <person name="Zeng Q."/>
            <person name="Gargeya S."/>
            <person name="Fitzgerald M."/>
            <person name="Abouelleil A."/>
            <person name="Alvarado L."/>
            <person name="Chapman S.B."/>
            <person name="Gainer-Dewar J."/>
            <person name="Goldberg J."/>
            <person name="Griggs A."/>
            <person name="Gujja S."/>
            <person name="Hansen M."/>
            <person name="Howarth C."/>
            <person name="Imamovic A."/>
            <person name="Ireland A."/>
            <person name="Larimer J."/>
            <person name="McCowan C."/>
            <person name="Murphy C."/>
            <person name="Pearson M."/>
            <person name="Poon T.W."/>
            <person name="Priest M."/>
            <person name="Roberts A."/>
            <person name="Saif S."/>
            <person name="Shea T."/>
            <person name="Sykes S."/>
            <person name="Wortman J."/>
            <person name="Nusbaum C."/>
            <person name="Birren B."/>
        </authorList>
    </citation>
    <scope>NUCLEOTIDE SEQUENCE</scope>
    <source>
        <strain evidence="2">54008</strain>
    </source>
</reference>
<dbReference type="HOGENOM" id="CLU_3377163_0_0_1"/>
<sequence>MEACNPNSVPPIETEFHGSEKALLRDRAEEEESP</sequence>
<feature type="region of interest" description="Disordered" evidence="1">
    <location>
        <begin position="1"/>
        <end position="34"/>
    </location>
</feature>
<organism evidence="2">
    <name type="scientific">Fusarium oxysporum f. sp. conglutinans race 2 54008</name>
    <dbReference type="NCBI Taxonomy" id="1089457"/>
    <lineage>
        <taxon>Eukaryota</taxon>
        <taxon>Fungi</taxon>
        <taxon>Dikarya</taxon>
        <taxon>Ascomycota</taxon>
        <taxon>Pezizomycotina</taxon>
        <taxon>Sordariomycetes</taxon>
        <taxon>Hypocreomycetidae</taxon>
        <taxon>Hypocreales</taxon>
        <taxon>Nectriaceae</taxon>
        <taxon>Fusarium</taxon>
        <taxon>Fusarium oxysporum species complex</taxon>
    </lineage>
</organism>
<feature type="compositionally biased region" description="Basic and acidic residues" evidence="1">
    <location>
        <begin position="14"/>
        <end position="28"/>
    </location>
</feature>
<gene>
    <name evidence="2" type="ORF">FOPG_19259</name>
</gene>
<proteinExistence type="predicted"/>
<evidence type="ECO:0000256" key="1">
    <source>
        <dbReference type="SAM" id="MobiDB-lite"/>
    </source>
</evidence>
<evidence type="ECO:0000313" key="2">
    <source>
        <dbReference type="EMBL" id="EXL64478.1"/>
    </source>
</evidence>
<accession>X0GMG1</accession>